<dbReference type="Pfam" id="PF12969">
    <property type="entry name" value="DUF3857"/>
    <property type="match status" value="1"/>
</dbReference>
<dbReference type="Gene3D" id="3.10.620.30">
    <property type="match status" value="1"/>
</dbReference>
<evidence type="ECO:0000259" key="2">
    <source>
        <dbReference type="Pfam" id="PF12970"/>
    </source>
</evidence>
<gene>
    <name evidence="3" type="ORF">L21SP5_02104</name>
</gene>
<dbReference type="Gene3D" id="2.60.120.1130">
    <property type="match status" value="1"/>
</dbReference>
<dbReference type="STRING" id="1307839.L21SP5_02104"/>
<name>A0A0S2I0E0_9BACT</name>
<dbReference type="EMBL" id="CP013118">
    <property type="protein sequence ID" value="ALO15741.1"/>
    <property type="molecule type" value="Genomic_DNA"/>
</dbReference>
<organism evidence="3 4">
    <name type="scientific">Salinivirga cyanobacteriivorans</name>
    <dbReference type="NCBI Taxonomy" id="1307839"/>
    <lineage>
        <taxon>Bacteria</taxon>
        <taxon>Pseudomonadati</taxon>
        <taxon>Bacteroidota</taxon>
        <taxon>Bacteroidia</taxon>
        <taxon>Bacteroidales</taxon>
        <taxon>Salinivirgaceae</taxon>
        <taxon>Salinivirga</taxon>
    </lineage>
</organism>
<dbReference type="Gene3D" id="2.60.40.3140">
    <property type="match status" value="1"/>
</dbReference>
<evidence type="ECO:0000313" key="4">
    <source>
        <dbReference type="Proteomes" id="UP000064893"/>
    </source>
</evidence>
<dbReference type="Proteomes" id="UP000064893">
    <property type="component" value="Chromosome"/>
</dbReference>
<dbReference type="InterPro" id="IPR024544">
    <property type="entry name" value="DUF3858"/>
</dbReference>
<proteinExistence type="predicted"/>
<keyword evidence="4" id="KW-1185">Reference proteome</keyword>
<dbReference type="InterPro" id="IPR024618">
    <property type="entry name" value="DUF3857"/>
</dbReference>
<dbReference type="KEGG" id="blq:L21SP5_02104"/>
<dbReference type="RefSeq" id="WP_057953174.1">
    <property type="nucleotide sequence ID" value="NZ_CP013118.1"/>
</dbReference>
<evidence type="ECO:0000259" key="1">
    <source>
        <dbReference type="Pfam" id="PF12969"/>
    </source>
</evidence>
<feature type="domain" description="DUF3858" evidence="2">
    <location>
        <begin position="464"/>
        <end position="573"/>
    </location>
</feature>
<accession>A0A0S2I0E0</accession>
<protein>
    <recommendedName>
        <fullName evidence="5">DUF3857 domain-containing protein</fullName>
    </recommendedName>
</protein>
<dbReference type="OrthoDB" id="1097154at2"/>
<evidence type="ECO:0000313" key="3">
    <source>
        <dbReference type="EMBL" id="ALO15741.1"/>
    </source>
</evidence>
<evidence type="ECO:0008006" key="5">
    <source>
        <dbReference type="Google" id="ProtNLM"/>
    </source>
</evidence>
<sequence length="582" mass="65850">MKLLTVIISLLIGTVLYGQESDATYLKLHKTYTLNKNGSYKLTYQHELKYHTYLSFHRKYGETFVVYDPDYQKVNVLKSQTTMADGKVVNAPENAFNEVLPRYALGSGAYNKLRELVITHTGLEQGAVVDLKYEVLSEKAPLDLFAGSEPLRYSSPVKELKLTFKVPKSRNLVFAGDQGEKVYNETEDYKVYTFTYNNLPAYPKASLSSGAKPHVLIFNEGKSFADQLMAIVKGEALPADYAADFSPAMEENMDEVLKIHRDIVKDMKTIHVPMKFQEFPVQDFHATELTNSGTPLEKALLLKQLYIGEKIPARIVFSVPVEQFDTQVSNIENITDVFVMVPTAEGDPLLLSPYRIPAANPLYTNYDKALVAVNGDGKLMRLNPAKTNYAEIDFTLGMGEDFSEAQYKGKLTGALAGWPGANFEAKQLFTNYIKEVENDLIIEGPASVTTQGRMMTEHYQVEEYLQFFLPMLKNGANAFIQEYLATEGNYAVDFGYPLHEVYRYTLQIEEDQEIVRTPEDINISNDYFDVTYKTQTIESGLEIILDLNIKAAVVPAKEYKTLRKAFVQLKKERSRKVTIKTE</sequence>
<dbReference type="AlphaFoldDB" id="A0A0S2I0E0"/>
<feature type="domain" description="DUF3857" evidence="1">
    <location>
        <begin position="58"/>
        <end position="202"/>
    </location>
</feature>
<reference evidence="3 4" key="1">
    <citation type="submission" date="2015-11" db="EMBL/GenBank/DDBJ databases">
        <title>Description and complete genome sequence of a novel strain predominating in hypersaline microbial mats and representing a new family of the Bacteriodetes phylum.</title>
        <authorList>
            <person name="Spring S."/>
            <person name="Bunk B."/>
            <person name="Sproer C."/>
            <person name="Klenk H.-P."/>
        </authorList>
    </citation>
    <scope>NUCLEOTIDE SEQUENCE [LARGE SCALE GENOMIC DNA]</scope>
    <source>
        <strain evidence="3 4">L21-Spi-D4</strain>
    </source>
</reference>
<dbReference type="Pfam" id="PF12970">
    <property type="entry name" value="DUF3858"/>
    <property type="match status" value="1"/>
</dbReference>